<proteinExistence type="predicted"/>
<name>A0AAV4PR85_CAEEX</name>
<organism evidence="1 2">
    <name type="scientific">Caerostris extrusa</name>
    <name type="common">Bark spider</name>
    <name type="synonym">Caerostris bankana</name>
    <dbReference type="NCBI Taxonomy" id="172846"/>
    <lineage>
        <taxon>Eukaryota</taxon>
        <taxon>Metazoa</taxon>
        <taxon>Ecdysozoa</taxon>
        <taxon>Arthropoda</taxon>
        <taxon>Chelicerata</taxon>
        <taxon>Arachnida</taxon>
        <taxon>Araneae</taxon>
        <taxon>Araneomorphae</taxon>
        <taxon>Entelegynae</taxon>
        <taxon>Araneoidea</taxon>
        <taxon>Araneidae</taxon>
        <taxon>Caerostris</taxon>
    </lineage>
</organism>
<comment type="caution">
    <text evidence="1">The sequence shown here is derived from an EMBL/GenBank/DDBJ whole genome shotgun (WGS) entry which is preliminary data.</text>
</comment>
<dbReference type="EMBL" id="BPLR01004907">
    <property type="protein sequence ID" value="GIX98435.1"/>
    <property type="molecule type" value="Genomic_DNA"/>
</dbReference>
<dbReference type="Proteomes" id="UP001054945">
    <property type="component" value="Unassembled WGS sequence"/>
</dbReference>
<evidence type="ECO:0000313" key="2">
    <source>
        <dbReference type="Proteomes" id="UP001054945"/>
    </source>
</evidence>
<reference evidence="1 2" key="1">
    <citation type="submission" date="2021-06" db="EMBL/GenBank/DDBJ databases">
        <title>Caerostris extrusa draft genome.</title>
        <authorList>
            <person name="Kono N."/>
            <person name="Arakawa K."/>
        </authorList>
    </citation>
    <scope>NUCLEOTIDE SEQUENCE [LARGE SCALE GENOMIC DNA]</scope>
</reference>
<keyword evidence="2" id="KW-1185">Reference proteome</keyword>
<evidence type="ECO:0000313" key="1">
    <source>
        <dbReference type="EMBL" id="GIX98435.1"/>
    </source>
</evidence>
<dbReference type="AlphaFoldDB" id="A0AAV4PR85"/>
<gene>
    <name evidence="1" type="ORF">CEXT_217891</name>
</gene>
<accession>A0AAV4PR85</accession>
<sequence>MAVAWHWRLARSKGGSPEQKPIIALRWADVRHIHKLWVMGCIIFGSWGCVLRPQINEKVDCNLKSKYCRTYSGTVINNCRVYPDKTQLQRLSAHRRQNL</sequence>
<protein>
    <submittedName>
        <fullName evidence="1">Uncharacterized protein</fullName>
    </submittedName>
</protein>